<dbReference type="PROSITE" id="PS00198">
    <property type="entry name" value="4FE4S_FER_1"/>
    <property type="match status" value="1"/>
</dbReference>
<dbReference type="PANTHER" id="PTHR42934:SF2">
    <property type="entry name" value="GLYCOLATE OXIDASE SUBUNIT GLCD"/>
    <property type="match status" value="1"/>
</dbReference>
<keyword evidence="1" id="KW-0285">Flavoprotein</keyword>
<dbReference type="InterPro" id="IPR051914">
    <property type="entry name" value="FAD-linked_OxidoTrans_Type4"/>
</dbReference>
<dbReference type="SUPFAM" id="SSF55103">
    <property type="entry name" value="FAD-linked oxidases, C-terminal domain"/>
    <property type="match status" value="1"/>
</dbReference>
<dbReference type="Pfam" id="PF02754">
    <property type="entry name" value="CCG"/>
    <property type="match status" value="2"/>
</dbReference>
<evidence type="ECO:0000256" key="1">
    <source>
        <dbReference type="ARBA" id="ARBA00022630"/>
    </source>
</evidence>
<dbReference type="PROSITE" id="PS51387">
    <property type="entry name" value="FAD_PCMH"/>
    <property type="match status" value="1"/>
</dbReference>
<dbReference type="InterPro" id="IPR004113">
    <property type="entry name" value="FAD-bd_oxidored_4_C"/>
</dbReference>
<dbReference type="InterPro" id="IPR017896">
    <property type="entry name" value="4Fe4S_Fe-S-bd"/>
</dbReference>
<accession>A0ABW2R986</accession>
<proteinExistence type="predicted"/>
<dbReference type="InterPro" id="IPR016169">
    <property type="entry name" value="FAD-bd_PCMH_sub2"/>
</dbReference>
<protein>
    <submittedName>
        <fullName evidence="7">DUF3683 domain-containing protein</fullName>
    </submittedName>
</protein>
<evidence type="ECO:0000313" key="7">
    <source>
        <dbReference type="EMBL" id="MFC7434658.1"/>
    </source>
</evidence>
<keyword evidence="2" id="KW-0479">Metal-binding</keyword>
<reference evidence="8" key="1">
    <citation type="journal article" date="2019" name="Int. J. Syst. Evol. Microbiol.">
        <title>The Global Catalogue of Microorganisms (GCM) 10K type strain sequencing project: providing services to taxonomists for standard genome sequencing and annotation.</title>
        <authorList>
            <consortium name="The Broad Institute Genomics Platform"/>
            <consortium name="The Broad Institute Genome Sequencing Center for Infectious Disease"/>
            <person name="Wu L."/>
            <person name="Ma J."/>
        </authorList>
    </citation>
    <scope>NUCLEOTIDE SEQUENCE [LARGE SCALE GENOMIC DNA]</scope>
    <source>
        <strain evidence="8">CCUG 54518</strain>
    </source>
</reference>
<comment type="caution">
    <text evidence="7">The sequence shown here is derived from an EMBL/GenBank/DDBJ whole genome shotgun (WGS) entry which is preliminary data.</text>
</comment>
<sequence>MNAPTPLSLQAAEAADAPRLREIPYNYTSFSDREIVLRLLGSQAWVLLDELRNERRTGRSARMLYEVLGDIWVVQRNPYLQDDLLDNPKRRSALVDALHHRLGEVQKRRTPQDDPARDALVGQLLTAARGAVESFARSFEEMAELRQRTNKVLRKLTAKDNIKFDGLSRVSHVTDATDWRVEYPFVVLTPDTEAEMAHLVKGCVELGLTIIPRGGGTGYTGGAIPLTWKSVVINTEKLEAMTEVEHVSIPGHAQPVATVWTEAGVVTQRVADAAERAGYVFAVDPTSAEASCVGGNIAMNAGGKKAVLWGTALDNLVSWRMVTPQAEWLEVTRLDHNLGKIHDAEVATFELKYFAADGKTHLRTEQLAIPGKTFRKEGLGKDVTDKFLSGLPGIQKEGCDGLITSGRWVVHRMPEHTRTVCLEFFGNPKDGVPSIVEIKDFMFAEQKRSGTLLAGLEHLDDRYLKAVGYATKSKRGTLPKMVLIGDIVGDDADAVARATSEVIRLANGRSGEGFVAISYEARKKFWLDRKRTAAISKHTNAFKINEDVVIPLPRMGEYTLGIERINIELSLRNKLKLCDALEAFFARGSLPLGKTDDANDLPNAELLEDRVQQALALVREVRALWAGWLRDVDTLFPQLQDHTLRASWKTQIRAPLQQIFSGAAFGPILAECNAIHKRVLKGRVWVALHMHAGDGNVHTNIPVNSDDYEMLQTAHEAVARIMVLARSLDGVISGEHGIGITKLEFLSDDELNPFAEYKAKVDPEGRFNKGKLLRGAAHQALVARDASVRQADLANAYTPSFGLMGHESLIMQQSDIGAIADSVKDCLRCGKCKPVCATHVPRANLLYSPRNKILATSLLIEAFLYEEQTRRGISIKHWEEFEDVADHCTVCHKCYTPCPVKIDFGDVSMNMRNLLRKMGQKSFRPGNAAAMFFLNATNPETIKFMRSAMVDVGFKAQRLANKLLKPAARAQTSAPPATLGTAPIKEQVIHFINKKMPGGLPKKTARALLDIEDKNYVPIIRNPQATTSETEAVFYFPGCGSERLFSQVGLATQAMLWHAGVQTVLPPGYLCCGYPQRGSGQFDKAEQMITDNRVLFHRVANTLNYLDIKTVVVSCGTCYDQLQGYKFEEIFPGCRIIDIHEYLLEKGITLPAGQGGYLYHDPCHTPMKLQDPMKTVKALVGDAVVKSERCCGESGTLGVSRPDISTQIRFRKEEEIRKGEAALRAAGTVGEKANIKMLTSCPSCLQGLSRYTDDLQNGLLEADYIVVEMARQILGENWLPQYVEKANQGGIERVLV</sequence>
<keyword evidence="3" id="KW-0274">FAD</keyword>
<feature type="domain" description="FAD-binding PCMH-type" evidence="6">
    <location>
        <begin position="180"/>
        <end position="413"/>
    </location>
</feature>
<dbReference type="SUPFAM" id="SSF46548">
    <property type="entry name" value="alpha-helical ferredoxin"/>
    <property type="match status" value="1"/>
</dbReference>
<dbReference type="Pfam" id="PF12447">
    <property type="entry name" value="DUF3683"/>
    <property type="match status" value="1"/>
</dbReference>
<dbReference type="InterPro" id="IPR036318">
    <property type="entry name" value="FAD-bd_PCMH-like_sf"/>
</dbReference>
<evidence type="ECO:0000313" key="8">
    <source>
        <dbReference type="Proteomes" id="UP001596495"/>
    </source>
</evidence>
<dbReference type="InterPro" id="IPR022153">
    <property type="entry name" value="DUF3683"/>
</dbReference>
<name>A0ABW2R986_9BURK</name>
<dbReference type="Pfam" id="PF13183">
    <property type="entry name" value="Fer4_8"/>
    <property type="match status" value="1"/>
</dbReference>
<dbReference type="Gene3D" id="1.10.1060.10">
    <property type="entry name" value="Alpha-helical ferredoxin"/>
    <property type="match status" value="1"/>
</dbReference>
<dbReference type="RefSeq" id="WP_382256286.1">
    <property type="nucleotide sequence ID" value="NZ_JBHTBX010000005.1"/>
</dbReference>
<evidence type="ECO:0000256" key="2">
    <source>
        <dbReference type="ARBA" id="ARBA00022723"/>
    </source>
</evidence>
<dbReference type="InterPro" id="IPR017900">
    <property type="entry name" value="4Fe4S_Fe_S_CS"/>
</dbReference>
<dbReference type="SUPFAM" id="SSF56176">
    <property type="entry name" value="FAD-binding/transporter-associated domain-like"/>
    <property type="match status" value="1"/>
</dbReference>
<evidence type="ECO:0000256" key="4">
    <source>
        <dbReference type="ARBA" id="ARBA00023004"/>
    </source>
</evidence>
<dbReference type="InterPro" id="IPR016166">
    <property type="entry name" value="FAD-bd_PCMH"/>
</dbReference>
<dbReference type="InterPro" id="IPR006094">
    <property type="entry name" value="Oxid_FAD_bind_N"/>
</dbReference>
<keyword evidence="4" id="KW-0408">Iron</keyword>
<gene>
    <name evidence="7" type="ORF">ACFQNJ_09055</name>
</gene>
<dbReference type="PANTHER" id="PTHR42934">
    <property type="entry name" value="GLYCOLATE OXIDASE SUBUNIT GLCD"/>
    <property type="match status" value="1"/>
</dbReference>
<keyword evidence="8" id="KW-1185">Reference proteome</keyword>
<dbReference type="Proteomes" id="UP001596495">
    <property type="component" value="Unassembled WGS sequence"/>
</dbReference>
<evidence type="ECO:0000256" key="5">
    <source>
        <dbReference type="ARBA" id="ARBA00023014"/>
    </source>
</evidence>
<evidence type="ECO:0000256" key="3">
    <source>
        <dbReference type="ARBA" id="ARBA00022827"/>
    </source>
</evidence>
<dbReference type="InterPro" id="IPR009051">
    <property type="entry name" value="Helical_ferredxn"/>
</dbReference>
<dbReference type="InterPro" id="IPR016164">
    <property type="entry name" value="FAD-linked_Oxase-like_C"/>
</dbReference>
<evidence type="ECO:0000259" key="6">
    <source>
        <dbReference type="PROSITE" id="PS51387"/>
    </source>
</evidence>
<dbReference type="Pfam" id="PF11880">
    <property type="entry name" value="DUF3400"/>
    <property type="match status" value="1"/>
</dbReference>
<dbReference type="InterPro" id="IPR004017">
    <property type="entry name" value="Cys_rich_dom"/>
</dbReference>
<dbReference type="Pfam" id="PF02913">
    <property type="entry name" value="FAD-oxidase_C"/>
    <property type="match status" value="2"/>
</dbReference>
<dbReference type="InterPro" id="IPR021817">
    <property type="entry name" value="DUF3400"/>
</dbReference>
<keyword evidence="5" id="KW-0411">Iron-sulfur</keyword>
<dbReference type="Gene3D" id="3.30.465.10">
    <property type="match status" value="1"/>
</dbReference>
<dbReference type="Pfam" id="PF01565">
    <property type="entry name" value="FAD_binding_4"/>
    <property type="match status" value="1"/>
</dbReference>
<dbReference type="Gene3D" id="3.30.70.2740">
    <property type="match status" value="1"/>
</dbReference>
<organism evidence="7 8">
    <name type="scientific">Hydrogenophaga bisanensis</name>
    <dbReference type="NCBI Taxonomy" id="439611"/>
    <lineage>
        <taxon>Bacteria</taxon>
        <taxon>Pseudomonadati</taxon>
        <taxon>Pseudomonadota</taxon>
        <taxon>Betaproteobacteria</taxon>
        <taxon>Burkholderiales</taxon>
        <taxon>Comamonadaceae</taxon>
        <taxon>Hydrogenophaga</taxon>
    </lineage>
</organism>
<dbReference type="EMBL" id="JBHTBX010000005">
    <property type="protein sequence ID" value="MFC7434658.1"/>
    <property type="molecule type" value="Genomic_DNA"/>
</dbReference>